<organism evidence="5">
    <name type="scientific">Cyprinus carpio</name>
    <name type="common">Common carp</name>
    <dbReference type="NCBI Taxonomy" id="7962"/>
    <lineage>
        <taxon>Eukaryota</taxon>
        <taxon>Metazoa</taxon>
        <taxon>Chordata</taxon>
        <taxon>Craniata</taxon>
        <taxon>Vertebrata</taxon>
        <taxon>Euteleostomi</taxon>
        <taxon>Actinopterygii</taxon>
        <taxon>Neopterygii</taxon>
        <taxon>Teleostei</taxon>
        <taxon>Ostariophysi</taxon>
        <taxon>Cypriniformes</taxon>
        <taxon>Cyprinidae</taxon>
        <taxon>Cyprininae</taxon>
        <taxon>Cyprinus</taxon>
    </lineage>
</organism>
<dbReference type="GO" id="GO:0015616">
    <property type="term" value="F:DNA translocase activity"/>
    <property type="evidence" value="ECO:0007669"/>
    <property type="project" value="TreeGrafter"/>
</dbReference>
<dbReference type="Pfam" id="PF00271">
    <property type="entry name" value="Helicase_C"/>
    <property type="match status" value="1"/>
</dbReference>
<sequence>MTVILFSGKMLVLDYILAMTRTTTSDKVVLVSNYTQTLDLFEKLCRTRRYLYVRLDGTMSIKKRAKIVERFNNTSVFPFRHVVWSTSKSI</sequence>
<dbReference type="InterPro" id="IPR001650">
    <property type="entry name" value="Helicase_C-like"/>
</dbReference>
<keyword evidence="2" id="KW-0547">Nucleotide-binding</keyword>
<feature type="domain" description="Helicase C-terminal" evidence="4">
    <location>
        <begin position="12"/>
        <end position="76"/>
    </location>
</feature>
<feature type="signal peptide" evidence="3">
    <location>
        <begin position="1"/>
        <end position="25"/>
    </location>
</feature>
<feature type="chain" id="PRO_5040136048" evidence="3">
    <location>
        <begin position="26"/>
        <end position="90"/>
    </location>
</feature>
<evidence type="ECO:0000256" key="3">
    <source>
        <dbReference type="SAM" id="SignalP"/>
    </source>
</evidence>
<dbReference type="CDD" id="cd18793">
    <property type="entry name" value="SF2_C_SNF"/>
    <property type="match status" value="1"/>
</dbReference>
<dbReference type="Proteomes" id="UP001155660">
    <property type="component" value="Chromosome A6"/>
</dbReference>
<evidence type="ECO:0000256" key="2">
    <source>
        <dbReference type="ARBA" id="ARBA00022806"/>
    </source>
</evidence>
<dbReference type="OrthoDB" id="413460at2759"/>
<keyword evidence="3" id="KW-0732">Signal</keyword>
<keyword evidence="1" id="KW-0378">Hydrolase</keyword>
<dbReference type="GO" id="GO:0004386">
    <property type="term" value="F:helicase activity"/>
    <property type="evidence" value="ECO:0007669"/>
    <property type="project" value="UniProtKB-KW"/>
</dbReference>
<dbReference type="GO" id="GO:0016787">
    <property type="term" value="F:hydrolase activity"/>
    <property type="evidence" value="ECO:0007669"/>
    <property type="project" value="UniProtKB-KW"/>
</dbReference>
<evidence type="ECO:0000313" key="5">
    <source>
        <dbReference type="RefSeq" id="XP_042613373.1"/>
    </source>
</evidence>
<dbReference type="KEGG" id="ccar:122145223"/>
<dbReference type="PANTHER" id="PTHR45629">
    <property type="entry name" value="SNF2/RAD54 FAMILY MEMBER"/>
    <property type="match status" value="1"/>
</dbReference>
<dbReference type="GeneID" id="122145223"/>
<dbReference type="RefSeq" id="XP_042613373.1">
    <property type="nucleotide sequence ID" value="XM_042757439.1"/>
</dbReference>
<keyword evidence="2" id="KW-0347">Helicase</keyword>
<dbReference type="InterPro" id="IPR050496">
    <property type="entry name" value="SNF2_RAD54_helicase_repair"/>
</dbReference>
<dbReference type="InterPro" id="IPR049730">
    <property type="entry name" value="SNF2/RAD54-like_C"/>
</dbReference>
<name>A0A9R0AWI0_CYPCA</name>
<dbReference type="GO" id="GO:0045003">
    <property type="term" value="P:double-strand break repair via synthesis-dependent strand annealing"/>
    <property type="evidence" value="ECO:0007669"/>
    <property type="project" value="TreeGrafter"/>
</dbReference>
<accession>A0A9R0AWI0</accession>
<evidence type="ECO:0000256" key="1">
    <source>
        <dbReference type="ARBA" id="ARBA00022801"/>
    </source>
</evidence>
<proteinExistence type="predicted"/>
<evidence type="ECO:0000259" key="4">
    <source>
        <dbReference type="Pfam" id="PF00271"/>
    </source>
</evidence>
<dbReference type="GO" id="GO:0005634">
    <property type="term" value="C:nucleus"/>
    <property type="evidence" value="ECO:0007669"/>
    <property type="project" value="TreeGrafter"/>
</dbReference>
<dbReference type="PANTHER" id="PTHR45629:SF7">
    <property type="entry name" value="DNA EXCISION REPAIR PROTEIN ERCC-6-RELATED"/>
    <property type="match status" value="1"/>
</dbReference>
<protein>
    <submittedName>
        <fullName evidence="5">DNA repair and recombination protein RAD54-like</fullName>
    </submittedName>
</protein>
<dbReference type="GO" id="GO:0007131">
    <property type="term" value="P:reciprocal meiotic recombination"/>
    <property type="evidence" value="ECO:0007669"/>
    <property type="project" value="TreeGrafter"/>
</dbReference>
<keyword evidence="2" id="KW-0067">ATP-binding</keyword>
<gene>
    <name evidence="5" type="primary">LOC122145223</name>
</gene>
<dbReference type="AlphaFoldDB" id="A0A9R0AWI0"/>
<reference evidence="5" key="1">
    <citation type="submission" date="2025-08" db="UniProtKB">
        <authorList>
            <consortium name="RefSeq"/>
        </authorList>
    </citation>
    <scope>IDENTIFICATION</scope>
    <source>
        <tissue evidence="5">Muscle</tissue>
    </source>
</reference>